<feature type="transmembrane region" description="Helical" evidence="7">
    <location>
        <begin position="300"/>
        <end position="320"/>
    </location>
</feature>
<dbReference type="Gene3D" id="1.20.1250.20">
    <property type="entry name" value="MFS general substrate transporter like domains"/>
    <property type="match status" value="1"/>
</dbReference>
<feature type="transmembrane region" description="Helical" evidence="7">
    <location>
        <begin position="470"/>
        <end position="490"/>
    </location>
</feature>
<dbReference type="InterPro" id="IPR020846">
    <property type="entry name" value="MFS_dom"/>
</dbReference>
<dbReference type="KEGG" id="emo:DM558_10855"/>
<sequence length="500" mass="53532">MSNKWLILSLIIVIYLPVSIDATVLHVAVPTLSVQLSASANDLLWIIDIYSLVMAGLLLPMGALGDRLGYKKLAVIGLAIFGFASLGAALAPNAIVLIITRAMLAIGAAMILPATLAGVRKTFSDDNERAMALGIWATVGVAGAAIGPLVGGYLLQYFYWGSVFLINIPIVIFAIMAILIIIPYQEQNTQQKWEIGKALLFIVGILLLIYAIKTMFRSSGEFVIPLILGITGFIIIFSFIKNELNSTAPMIDFSLLKQKVLAMGTVMAMTAMISIVGFQLLMAQELQFVYDLTPLKAGLFMLPLMLASGFGGPIAGWLVVRFGLRLVATGGIVISSFSFFGLALCDFLTSPYIAWALMVLLGLSVGIALLASTTAIMSTAPVNKSASAGAIEGMAYELGAGFGIVLFGMMLTVIYSHNIVIPDGLLPAQIGLVESSISEAFSVAKHIDRPELSEQLIYAAKEAFVNAHEFVLVIAGTLLAILSYFVWQFLPNKVEAIKHN</sequence>
<evidence type="ECO:0000313" key="9">
    <source>
        <dbReference type="EMBL" id="AZS51237.1"/>
    </source>
</evidence>
<dbReference type="PROSITE" id="PS50850">
    <property type="entry name" value="MFS"/>
    <property type="match status" value="1"/>
</dbReference>
<evidence type="ECO:0000256" key="5">
    <source>
        <dbReference type="ARBA" id="ARBA00022989"/>
    </source>
</evidence>
<feature type="transmembrane region" description="Helical" evidence="7">
    <location>
        <begin position="222"/>
        <end position="240"/>
    </location>
</feature>
<feature type="transmembrane region" description="Helical" evidence="7">
    <location>
        <begin position="355"/>
        <end position="377"/>
    </location>
</feature>
<dbReference type="PANTHER" id="PTHR42718">
    <property type="entry name" value="MAJOR FACILITATOR SUPERFAMILY MULTIDRUG TRANSPORTER MFSC"/>
    <property type="match status" value="1"/>
</dbReference>
<organism evidence="9 10">
    <name type="scientific">Entomomonas moraniae</name>
    <dbReference type="NCBI Taxonomy" id="2213226"/>
    <lineage>
        <taxon>Bacteria</taxon>
        <taxon>Pseudomonadati</taxon>
        <taxon>Pseudomonadota</taxon>
        <taxon>Gammaproteobacteria</taxon>
        <taxon>Pseudomonadales</taxon>
        <taxon>Pseudomonadaceae</taxon>
        <taxon>Entomomonas</taxon>
    </lineage>
</organism>
<dbReference type="InterPro" id="IPR036259">
    <property type="entry name" value="MFS_trans_sf"/>
</dbReference>
<feature type="transmembrane region" description="Helical" evidence="7">
    <location>
        <begin position="98"/>
        <end position="119"/>
    </location>
</feature>
<evidence type="ECO:0000259" key="8">
    <source>
        <dbReference type="PROSITE" id="PS50850"/>
    </source>
</evidence>
<dbReference type="EMBL" id="CP029822">
    <property type="protein sequence ID" value="AZS51237.1"/>
    <property type="molecule type" value="Genomic_DNA"/>
</dbReference>
<feature type="transmembrane region" description="Helical" evidence="7">
    <location>
        <begin position="260"/>
        <end position="280"/>
    </location>
</feature>
<gene>
    <name evidence="9" type="ORF">DM558_10855</name>
</gene>
<evidence type="ECO:0000256" key="2">
    <source>
        <dbReference type="ARBA" id="ARBA00022448"/>
    </source>
</evidence>
<dbReference type="SUPFAM" id="SSF103473">
    <property type="entry name" value="MFS general substrate transporter"/>
    <property type="match status" value="1"/>
</dbReference>
<evidence type="ECO:0000256" key="3">
    <source>
        <dbReference type="ARBA" id="ARBA00022475"/>
    </source>
</evidence>
<feature type="transmembrane region" description="Helical" evidence="7">
    <location>
        <begin position="157"/>
        <end position="183"/>
    </location>
</feature>
<evidence type="ECO:0000256" key="1">
    <source>
        <dbReference type="ARBA" id="ARBA00004651"/>
    </source>
</evidence>
<feature type="transmembrane region" description="Helical" evidence="7">
    <location>
        <begin position="195"/>
        <end position="216"/>
    </location>
</feature>
<dbReference type="Gene3D" id="1.20.1720.10">
    <property type="entry name" value="Multidrug resistance protein D"/>
    <property type="match status" value="1"/>
</dbReference>
<dbReference type="GO" id="GO:0005886">
    <property type="term" value="C:plasma membrane"/>
    <property type="evidence" value="ECO:0007669"/>
    <property type="project" value="UniProtKB-SubCell"/>
</dbReference>
<evidence type="ECO:0000256" key="4">
    <source>
        <dbReference type="ARBA" id="ARBA00022692"/>
    </source>
</evidence>
<keyword evidence="3" id="KW-1003">Cell membrane</keyword>
<dbReference type="InterPro" id="IPR011701">
    <property type="entry name" value="MFS"/>
</dbReference>
<feature type="transmembrane region" description="Helical" evidence="7">
    <location>
        <begin position="327"/>
        <end position="349"/>
    </location>
</feature>
<keyword evidence="4 7" id="KW-0812">Transmembrane</keyword>
<dbReference type="Proteomes" id="UP000273143">
    <property type="component" value="Chromosome"/>
</dbReference>
<dbReference type="GO" id="GO:0022857">
    <property type="term" value="F:transmembrane transporter activity"/>
    <property type="evidence" value="ECO:0007669"/>
    <property type="project" value="InterPro"/>
</dbReference>
<feature type="transmembrane region" description="Helical" evidence="7">
    <location>
        <begin position="73"/>
        <end position="92"/>
    </location>
</feature>
<protein>
    <submittedName>
        <fullName evidence="9">MFS transporter</fullName>
    </submittedName>
</protein>
<keyword evidence="2" id="KW-0813">Transport</keyword>
<dbReference type="PRINTS" id="PR01036">
    <property type="entry name" value="TCRTETB"/>
</dbReference>
<keyword evidence="6 7" id="KW-0472">Membrane</keyword>
<accession>A0A3Q9JM77</accession>
<feature type="transmembrane region" description="Helical" evidence="7">
    <location>
        <begin position="131"/>
        <end position="151"/>
    </location>
</feature>
<name>A0A3Q9JM77_9GAMM</name>
<dbReference type="CDD" id="cd17321">
    <property type="entry name" value="MFS_MMR_MDR_like"/>
    <property type="match status" value="1"/>
</dbReference>
<evidence type="ECO:0000256" key="7">
    <source>
        <dbReference type="SAM" id="Phobius"/>
    </source>
</evidence>
<evidence type="ECO:0000256" key="6">
    <source>
        <dbReference type="ARBA" id="ARBA00023136"/>
    </source>
</evidence>
<dbReference type="PANTHER" id="PTHR42718:SF47">
    <property type="entry name" value="METHYL VIOLOGEN RESISTANCE PROTEIN SMVA"/>
    <property type="match status" value="1"/>
</dbReference>
<feature type="transmembrane region" description="Helical" evidence="7">
    <location>
        <begin position="398"/>
        <end position="417"/>
    </location>
</feature>
<feature type="transmembrane region" description="Helical" evidence="7">
    <location>
        <begin position="43"/>
        <end position="61"/>
    </location>
</feature>
<keyword evidence="10" id="KW-1185">Reference proteome</keyword>
<reference evidence="10" key="1">
    <citation type="submission" date="2018-06" db="EMBL/GenBank/DDBJ databases">
        <title>Complete genome of Pseudomonas insecticola strain QZS01.</title>
        <authorList>
            <person name="Wang J."/>
            <person name="Su Q."/>
        </authorList>
    </citation>
    <scope>NUCLEOTIDE SEQUENCE [LARGE SCALE GENOMIC DNA]</scope>
    <source>
        <strain evidence="10">QZS01</strain>
    </source>
</reference>
<keyword evidence="5 7" id="KW-1133">Transmembrane helix</keyword>
<dbReference type="AlphaFoldDB" id="A0A3Q9JM77"/>
<evidence type="ECO:0000313" key="10">
    <source>
        <dbReference type="Proteomes" id="UP000273143"/>
    </source>
</evidence>
<feature type="domain" description="Major facilitator superfamily (MFS) profile" evidence="8">
    <location>
        <begin position="7"/>
        <end position="494"/>
    </location>
</feature>
<proteinExistence type="predicted"/>
<comment type="subcellular location">
    <subcellularLocation>
        <location evidence="1">Cell membrane</location>
        <topology evidence="1">Multi-pass membrane protein</topology>
    </subcellularLocation>
</comment>
<dbReference type="Pfam" id="PF07690">
    <property type="entry name" value="MFS_1"/>
    <property type="match status" value="1"/>
</dbReference>